<dbReference type="CDD" id="cd02857">
    <property type="entry name" value="E_set_CDase_PDE_N"/>
    <property type="match status" value="1"/>
</dbReference>
<gene>
    <name evidence="5" type="ORF">FYJ59_01780</name>
</gene>
<dbReference type="Gene3D" id="3.20.20.80">
    <property type="entry name" value="Glycosidases"/>
    <property type="match status" value="1"/>
</dbReference>
<comment type="similarity">
    <text evidence="1">Belongs to the glycosyl hydrolase 13 family.</text>
</comment>
<dbReference type="SUPFAM" id="SSF51445">
    <property type="entry name" value="(Trans)glycosidases"/>
    <property type="match status" value="1"/>
</dbReference>
<dbReference type="Pfam" id="PF00128">
    <property type="entry name" value="Alpha-amylase"/>
    <property type="match status" value="1"/>
</dbReference>
<dbReference type="PANTHER" id="PTHR10357">
    <property type="entry name" value="ALPHA-AMYLASE FAMILY MEMBER"/>
    <property type="match status" value="1"/>
</dbReference>
<dbReference type="Proteomes" id="UP000476055">
    <property type="component" value="Unassembled WGS sequence"/>
</dbReference>
<evidence type="ECO:0000256" key="1">
    <source>
        <dbReference type="ARBA" id="ARBA00008061"/>
    </source>
</evidence>
<dbReference type="EMBL" id="VUMU01000002">
    <property type="protein sequence ID" value="MST56987.1"/>
    <property type="molecule type" value="Genomic_DNA"/>
</dbReference>
<evidence type="ECO:0000259" key="4">
    <source>
        <dbReference type="SMART" id="SM00642"/>
    </source>
</evidence>
<keyword evidence="6" id="KW-1185">Reference proteome</keyword>
<dbReference type="GO" id="GO:0004553">
    <property type="term" value="F:hydrolase activity, hydrolyzing O-glycosyl compounds"/>
    <property type="evidence" value="ECO:0007669"/>
    <property type="project" value="InterPro"/>
</dbReference>
<reference evidence="5 6" key="1">
    <citation type="submission" date="2019-08" db="EMBL/GenBank/DDBJ databases">
        <title>In-depth cultivation of the pig gut microbiome towards novel bacterial diversity and tailored functional studies.</title>
        <authorList>
            <person name="Wylensek D."/>
            <person name="Hitch T.C.A."/>
            <person name="Clavel T."/>
        </authorList>
    </citation>
    <scope>NUCLEOTIDE SEQUENCE [LARGE SCALE GENOMIC DNA]</scope>
    <source>
        <strain evidence="5 6">WCA3-601-WT-6H</strain>
    </source>
</reference>
<evidence type="ECO:0000256" key="2">
    <source>
        <dbReference type="ARBA" id="ARBA00022801"/>
    </source>
</evidence>
<dbReference type="InterPro" id="IPR013783">
    <property type="entry name" value="Ig-like_fold"/>
</dbReference>
<evidence type="ECO:0000313" key="5">
    <source>
        <dbReference type="EMBL" id="MST56987.1"/>
    </source>
</evidence>
<organism evidence="5 6">
    <name type="scientific">Waltera intestinalis</name>
    <dbReference type="NCBI Taxonomy" id="2606635"/>
    <lineage>
        <taxon>Bacteria</taxon>
        <taxon>Bacillati</taxon>
        <taxon>Bacillota</taxon>
        <taxon>Clostridia</taxon>
        <taxon>Lachnospirales</taxon>
        <taxon>Lachnospiraceae</taxon>
        <taxon>Waltera</taxon>
    </lineage>
</organism>
<dbReference type="PANTHER" id="PTHR10357:SF210">
    <property type="entry name" value="MALTODEXTRIN GLUCOSIDASE"/>
    <property type="match status" value="1"/>
</dbReference>
<name>A0A6L5YH28_9FIRM</name>
<evidence type="ECO:0000256" key="3">
    <source>
        <dbReference type="ARBA" id="ARBA00023295"/>
    </source>
</evidence>
<evidence type="ECO:0000313" key="6">
    <source>
        <dbReference type="Proteomes" id="UP000476055"/>
    </source>
</evidence>
<accession>A0A6L5YH28</accession>
<sequence>MNRSAVLHIPMSQYAYGTDEEHIVIRLRAGRGDLTECILHYGDRACRLTPVLFTEQKMAVVAQTEEFDYWETTLEHPYKRLCYYFTLSDGREEVLYYGERFTDHTVDDRSEYYQLPFNHRADIVAPPEWAQDTIIYNIFPDSFATEYRYLCGRGEEKEWGGVPTRGKLGGTIRGICENVEYLKNLGVNAIYINPIFVAGEYHKYDLLDYFHIDPCFGTDDDFHRLIDVFHANGLKVIIDGVFNHCGWYFFAFDDVVKKGEQSAYRDWFYGLTYPVVRPEDPEEYPGYECFGYERMMPKLNLANPETAEYFCKVGRYWVEKFHIDGWRLDVASEINDGFWRKFRESVKCVDPDAILIGEVWESAAHWLDGTMFDSTMNYDFRKHCRRFFGEQTADAREFDSRITDMRMRYRKQTVYAQLNLLDSHDVSRFRSLCRDEESFRLAVIFQMTFPGMPSVFYGDEVGLTGIPEEEYRQPMPWDTLDERSPLFLLYQKAITLRKKEAVLRRGEYRTLLAEPGSRVYGYERYLEKEDGSIESIRIFLNMEEENVPLPEELLSGEILWQEGLKEGQLAAKGFALIRARD</sequence>
<dbReference type="SUPFAM" id="SSF81296">
    <property type="entry name" value="E set domains"/>
    <property type="match status" value="1"/>
</dbReference>
<dbReference type="CDD" id="cd11338">
    <property type="entry name" value="AmyAc_CMD"/>
    <property type="match status" value="1"/>
</dbReference>
<dbReference type="Gene3D" id="3.90.400.10">
    <property type="entry name" value="Oligo-1,6-glucosidase, Domain 2"/>
    <property type="match status" value="1"/>
</dbReference>
<dbReference type="Pfam" id="PF02903">
    <property type="entry name" value="Alpha-amylase_N"/>
    <property type="match status" value="1"/>
</dbReference>
<dbReference type="InterPro" id="IPR045857">
    <property type="entry name" value="O16G_dom_2"/>
</dbReference>
<dbReference type="AlphaFoldDB" id="A0A6L5YH28"/>
<keyword evidence="3 5" id="KW-0326">Glycosidase</keyword>
<comment type="caution">
    <text evidence="5">The sequence shown here is derived from an EMBL/GenBank/DDBJ whole genome shotgun (WGS) entry which is preliminary data.</text>
</comment>
<protein>
    <submittedName>
        <fullName evidence="5">Alpha-glycosidase</fullName>
    </submittedName>
</protein>
<dbReference type="InterPro" id="IPR014756">
    <property type="entry name" value="Ig_E-set"/>
</dbReference>
<dbReference type="RefSeq" id="WP_154495031.1">
    <property type="nucleotide sequence ID" value="NZ_VUMU01000002.1"/>
</dbReference>
<dbReference type="SMART" id="SM00642">
    <property type="entry name" value="Aamy"/>
    <property type="match status" value="1"/>
</dbReference>
<dbReference type="InterPro" id="IPR006047">
    <property type="entry name" value="GH13_cat_dom"/>
</dbReference>
<keyword evidence="2" id="KW-0378">Hydrolase</keyword>
<dbReference type="Gene3D" id="2.60.40.10">
    <property type="entry name" value="Immunoglobulins"/>
    <property type="match status" value="1"/>
</dbReference>
<proteinExistence type="inferred from homology"/>
<dbReference type="InterPro" id="IPR017853">
    <property type="entry name" value="GH"/>
</dbReference>
<dbReference type="InterPro" id="IPR004185">
    <property type="entry name" value="Glyco_hydro_13_lg-like_dom"/>
</dbReference>
<dbReference type="GO" id="GO:0005975">
    <property type="term" value="P:carbohydrate metabolic process"/>
    <property type="evidence" value="ECO:0007669"/>
    <property type="project" value="InterPro"/>
</dbReference>
<feature type="domain" description="Glycosyl hydrolase family 13 catalytic" evidence="4">
    <location>
        <begin position="137"/>
        <end position="497"/>
    </location>
</feature>